<dbReference type="GO" id="GO:0004557">
    <property type="term" value="F:alpha-galactosidase activity"/>
    <property type="evidence" value="ECO:0007669"/>
    <property type="project" value="TreeGrafter"/>
</dbReference>
<accession>A0AAD9UF33</accession>
<evidence type="ECO:0000256" key="8">
    <source>
        <dbReference type="ARBA" id="ARBA00023228"/>
    </source>
</evidence>
<feature type="signal peptide" evidence="11">
    <location>
        <begin position="1"/>
        <end position="29"/>
    </location>
</feature>
<evidence type="ECO:0000256" key="2">
    <source>
        <dbReference type="ARBA" id="ARBA00009743"/>
    </source>
</evidence>
<dbReference type="PANTHER" id="PTHR11452">
    <property type="entry name" value="ALPHA-GALACTOSIDASE/ALPHA-N-ACETYLGALACTOSAMINIDASE"/>
    <property type="match status" value="1"/>
</dbReference>
<evidence type="ECO:0000259" key="12">
    <source>
        <dbReference type="Pfam" id="PF17450"/>
    </source>
</evidence>
<dbReference type="Proteomes" id="UP001209878">
    <property type="component" value="Unassembled WGS sequence"/>
</dbReference>
<evidence type="ECO:0000256" key="4">
    <source>
        <dbReference type="ARBA" id="ARBA00022801"/>
    </source>
</evidence>
<keyword evidence="14" id="KW-1185">Reference proteome</keyword>
<dbReference type="FunFam" id="3.20.20.70:FF:000070">
    <property type="entry name" value="Alpha-galactosidase"/>
    <property type="match status" value="1"/>
</dbReference>
<reference evidence="13" key="1">
    <citation type="journal article" date="2023" name="Mol. Biol. Evol.">
        <title>Third-Generation Sequencing Reveals the Adaptive Role of the Epigenome in Three Deep-Sea Polychaetes.</title>
        <authorList>
            <person name="Perez M."/>
            <person name="Aroh O."/>
            <person name="Sun Y."/>
            <person name="Lan Y."/>
            <person name="Juniper S.K."/>
            <person name="Young C.R."/>
            <person name="Angers B."/>
            <person name="Qian P.Y."/>
        </authorList>
    </citation>
    <scope>NUCLEOTIDE SEQUENCE</scope>
    <source>
        <strain evidence="13">R07B-5</strain>
    </source>
</reference>
<evidence type="ECO:0000256" key="5">
    <source>
        <dbReference type="ARBA" id="ARBA00023098"/>
    </source>
</evidence>
<evidence type="ECO:0000256" key="7">
    <source>
        <dbReference type="ARBA" id="ARBA00023180"/>
    </source>
</evidence>
<proteinExistence type="inferred from homology"/>
<evidence type="ECO:0000256" key="10">
    <source>
        <dbReference type="RuleBase" id="RU361168"/>
    </source>
</evidence>
<dbReference type="PROSITE" id="PS00512">
    <property type="entry name" value="ALPHA_GALACTOSIDASE"/>
    <property type="match status" value="1"/>
</dbReference>
<evidence type="ECO:0000256" key="3">
    <source>
        <dbReference type="ARBA" id="ARBA00011738"/>
    </source>
</evidence>
<evidence type="ECO:0000256" key="9">
    <source>
        <dbReference type="ARBA" id="ARBA00023295"/>
    </source>
</evidence>
<name>A0AAD9UF33_RIDPI</name>
<comment type="subunit">
    <text evidence="3 10">Homodimer.</text>
</comment>
<dbReference type="AlphaFoldDB" id="A0AAD9UF33"/>
<dbReference type="Gene3D" id="3.20.20.70">
    <property type="entry name" value="Aldolase class I"/>
    <property type="match status" value="1"/>
</dbReference>
<keyword evidence="5" id="KW-0443">Lipid metabolism</keyword>
<dbReference type="Gene3D" id="2.60.40.1180">
    <property type="entry name" value="Golgi alpha-mannosidase II"/>
    <property type="match status" value="1"/>
</dbReference>
<dbReference type="GO" id="GO:0005764">
    <property type="term" value="C:lysosome"/>
    <property type="evidence" value="ECO:0007669"/>
    <property type="project" value="UniProtKB-SubCell"/>
</dbReference>
<dbReference type="InterPro" id="IPR000111">
    <property type="entry name" value="Glyco_hydro_27/36_CS"/>
</dbReference>
<evidence type="ECO:0000313" key="14">
    <source>
        <dbReference type="Proteomes" id="UP001209878"/>
    </source>
</evidence>
<dbReference type="SUPFAM" id="SSF51445">
    <property type="entry name" value="(Trans)glycosidases"/>
    <property type="match status" value="1"/>
</dbReference>
<keyword evidence="4 10" id="KW-0378">Hydrolase</keyword>
<dbReference type="Pfam" id="PF16499">
    <property type="entry name" value="Melibiase_2"/>
    <property type="match status" value="1"/>
</dbReference>
<keyword evidence="7" id="KW-0325">Glycoprotein</keyword>
<dbReference type="GO" id="GO:0016020">
    <property type="term" value="C:membrane"/>
    <property type="evidence" value="ECO:0007669"/>
    <property type="project" value="GOC"/>
</dbReference>
<keyword evidence="8" id="KW-0458">Lysosome</keyword>
<dbReference type="Pfam" id="PF17450">
    <property type="entry name" value="Melibiase_2_C"/>
    <property type="match status" value="1"/>
</dbReference>
<evidence type="ECO:0000256" key="6">
    <source>
        <dbReference type="ARBA" id="ARBA00023157"/>
    </source>
</evidence>
<dbReference type="EMBL" id="JAODUO010000181">
    <property type="protein sequence ID" value="KAK2186981.1"/>
    <property type="molecule type" value="Genomic_DNA"/>
</dbReference>
<dbReference type="InterPro" id="IPR002241">
    <property type="entry name" value="Glyco_hydro_27"/>
</dbReference>
<dbReference type="InterPro" id="IPR017853">
    <property type="entry name" value="GH"/>
</dbReference>
<evidence type="ECO:0000313" key="13">
    <source>
        <dbReference type="EMBL" id="KAK2186981.1"/>
    </source>
</evidence>
<feature type="chain" id="PRO_5042020528" description="Alpha-galactosidase" evidence="11">
    <location>
        <begin position="30"/>
        <end position="415"/>
    </location>
</feature>
<comment type="subcellular location">
    <subcellularLocation>
        <location evidence="1">Lysosome</location>
    </subcellularLocation>
</comment>
<dbReference type="EC" id="3.2.1.-" evidence="10"/>
<dbReference type="InterPro" id="IPR013780">
    <property type="entry name" value="Glyco_hydro_b"/>
</dbReference>
<dbReference type="PANTHER" id="PTHR11452:SF14">
    <property type="entry name" value="ALPHA-GALACTOSIDASE A"/>
    <property type="match status" value="1"/>
</dbReference>
<evidence type="ECO:0000256" key="1">
    <source>
        <dbReference type="ARBA" id="ARBA00004371"/>
    </source>
</evidence>
<dbReference type="GO" id="GO:0019377">
    <property type="term" value="P:glycolipid catabolic process"/>
    <property type="evidence" value="ECO:0007669"/>
    <property type="project" value="UniProtKB-ARBA"/>
</dbReference>
<comment type="similarity">
    <text evidence="2 10">Belongs to the glycosyl hydrolase 27 family.</text>
</comment>
<keyword evidence="6 10" id="KW-1015">Disulfide bond</keyword>
<feature type="domain" description="Alpha galactosidase A C-terminal" evidence="12">
    <location>
        <begin position="323"/>
        <end position="406"/>
    </location>
</feature>
<keyword evidence="11" id="KW-0732">Signal</keyword>
<dbReference type="SUPFAM" id="SSF51011">
    <property type="entry name" value="Glycosyl hydrolase domain"/>
    <property type="match status" value="1"/>
</dbReference>
<comment type="caution">
    <text evidence="13">The sequence shown here is derived from an EMBL/GenBank/DDBJ whole genome shotgun (WGS) entry which is preliminary data.</text>
</comment>
<dbReference type="InterPro" id="IPR035373">
    <property type="entry name" value="Melibiase/NAGA_C"/>
</dbReference>
<dbReference type="PROSITE" id="PS51257">
    <property type="entry name" value="PROKAR_LIPOPROTEIN"/>
    <property type="match status" value="1"/>
</dbReference>
<organism evidence="13 14">
    <name type="scientific">Ridgeia piscesae</name>
    <name type="common">Tubeworm</name>
    <dbReference type="NCBI Taxonomy" id="27915"/>
    <lineage>
        <taxon>Eukaryota</taxon>
        <taxon>Metazoa</taxon>
        <taxon>Spiralia</taxon>
        <taxon>Lophotrochozoa</taxon>
        <taxon>Annelida</taxon>
        <taxon>Polychaeta</taxon>
        <taxon>Sedentaria</taxon>
        <taxon>Canalipalpata</taxon>
        <taxon>Sabellida</taxon>
        <taxon>Siboglinidae</taxon>
        <taxon>Ridgeia</taxon>
    </lineage>
</organism>
<dbReference type="CDD" id="cd14792">
    <property type="entry name" value="GH27"/>
    <property type="match status" value="1"/>
</dbReference>
<dbReference type="GO" id="GO:0009311">
    <property type="term" value="P:oligosaccharide metabolic process"/>
    <property type="evidence" value="ECO:0007669"/>
    <property type="project" value="TreeGrafter"/>
</dbReference>
<sequence>MVKLLGHNMLVHLMTVAVWVTLSCHHGDALDNGVARTPPMGWMSWERFECNTNCDTDPDNCISEKLLMQMADVMAAEGYRDAGYEYVAIDDCWLANERDKDGHLQPEPKRFPSGMKALADYMHDRGLKLGIYEDIGSKTCAGFPGSRGHMRDDANTFARWGVDMLKFDGCGGDVGLYEEGYPEMSRYLNETGRHIVYSCEWPMYESAQGGKPNYVKIAKYCNMFRDLGDIYDSWGSVLGMIDYFGDDPGNFTRVAGPGAWNDPDQVVIGNFGLSHDQERAQMALWAIMASPMLVSADFRKMPASSKAILLNKYVISINQDPLGVQGRRIKEMGKISAWTKPVLPTGSYAIVFLNAGTGGYPSKVTFTMADLGIERGKYSVMEVFEQTQIGSFAPNDSISCFVNPTGVYLMRATIL</sequence>
<protein>
    <recommendedName>
        <fullName evidence="10">Alpha-galactosidase</fullName>
        <ecNumber evidence="10">3.2.1.-</ecNumber>
    </recommendedName>
</protein>
<dbReference type="GO" id="GO:0016139">
    <property type="term" value="P:glycoside catabolic process"/>
    <property type="evidence" value="ECO:0007669"/>
    <property type="project" value="TreeGrafter"/>
</dbReference>
<gene>
    <name evidence="13" type="ORF">NP493_181g00033</name>
</gene>
<dbReference type="InterPro" id="IPR013785">
    <property type="entry name" value="Aldolase_TIM"/>
</dbReference>
<dbReference type="PRINTS" id="PR00740">
    <property type="entry name" value="GLHYDRLASE27"/>
</dbReference>
<evidence type="ECO:0000256" key="11">
    <source>
        <dbReference type="SAM" id="SignalP"/>
    </source>
</evidence>
<keyword evidence="9 10" id="KW-0326">Glycosidase</keyword>